<keyword evidence="6 15" id="KW-0548">Nucleotidyltransferase</keyword>
<dbReference type="CDD" id="cd03586">
    <property type="entry name" value="PolY_Pol_IV_kappa"/>
    <property type="match status" value="1"/>
</dbReference>
<dbReference type="InterPro" id="IPR053848">
    <property type="entry name" value="IMS_HHH_1"/>
</dbReference>
<dbReference type="PANTHER" id="PTHR11076">
    <property type="entry name" value="DNA REPAIR POLYMERASE UMUC / TRANSFERASE FAMILY MEMBER"/>
    <property type="match status" value="1"/>
</dbReference>
<keyword evidence="8 15" id="KW-0479">Metal-binding</keyword>
<dbReference type="PANTHER" id="PTHR11076:SF33">
    <property type="entry name" value="DNA POLYMERASE KAPPA"/>
    <property type="match status" value="1"/>
</dbReference>
<gene>
    <name evidence="15" type="primary">dinB</name>
    <name evidence="17" type="ORF">E0F26_07160</name>
</gene>
<evidence type="ECO:0000256" key="3">
    <source>
        <dbReference type="ARBA" id="ARBA00022457"/>
    </source>
</evidence>
<dbReference type="InterPro" id="IPR022880">
    <property type="entry name" value="DNApol_IV"/>
</dbReference>
<evidence type="ECO:0000256" key="2">
    <source>
        <dbReference type="ARBA" id="ARBA00010945"/>
    </source>
</evidence>
<keyword evidence="4 15" id="KW-0963">Cytoplasm</keyword>
<comment type="function">
    <text evidence="15">Poorly processive, error-prone DNA polymerase involved in untargeted mutagenesis. Copies undamaged DNA at stalled replication forks, which arise in vivo from mismatched or misaligned primer ends. These misaligned primers can be extended by PolIV. Exhibits no 3'-5' exonuclease (proofreading) activity. May be involved in translesional synthesis, in conjunction with the beta clamp from PolIII.</text>
</comment>
<organism evidence="17 18">
    <name type="scientific">Candidatus Paraluminiphilus aquimaris</name>
    <dbReference type="NCBI Taxonomy" id="2518994"/>
    <lineage>
        <taxon>Bacteria</taxon>
        <taxon>Pseudomonadati</taxon>
        <taxon>Pseudomonadota</taxon>
        <taxon>Gammaproteobacteria</taxon>
        <taxon>Cellvibrionales</taxon>
        <taxon>Halieaceae</taxon>
        <taxon>Candidatus Paraluminiphilus</taxon>
    </lineage>
</organism>
<reference evidence="17 18" key="1">
    <citation type="submission" date="2019-02" db="EMBL/GenBank/DDBJ databases">
        <title>Halieaceae_genomes.</title>
        <authorList>
            <person name="Li S.-H."/>
        </authorList>
    </citation>
    <scope>NUCLEOTIDE SEQUENCE [LARGE SCALE GENOMIC DNA]</scope>
    <source>
        <strain evidence="17 18">JH123</strain>
    </source>
</reference>
<keyword evidence="18" id="KW-1185">Reference proteome</keyword>
<dbReference type="RefSeq" id="WP_279240981.1">
    <property type="nucleotide sequence ID" value="NZ_CP036501.1"/>
</dbReference>
<comment type="similarity">
    <text evidence="2 15">Belongs to the DNA polymerase type-Y family.</text>
</comment>
<dbReference type="Pfam" id="PF21999">
    <property type="entry name" value="IMS_HHH_1"/>
    <property type="match status" value="1"/>
</dbReference>
<comment type="subcellular location">
    <subcellularLocation>
        <location evidence="1 15">Cytoplasm</location>
    </subcellularLocation>
</comment>
<protein>
    <recommendedName>
        <fullName evidence="15">DNA polymerase IV</fullName>
        <shortName evidence="15">Pol IV</shortName>
        <ecNumber evidence="15">2.7.7.7</ecNumber>
    </recommendedName>
</protein>
<feature type="binding site" evidence="15">
    <location>
        <position position="104"/>
    </location>
    <ligand>
        <name>Mg(2+)</name>
        <dbReference type="ChEBI" id="CHEBI:18420"/>
    </ligand>
</feature>
<dbReference type="Gene3D" id="3.40.1170.60">
    <property type="match status" value="1"/>
</dbReference>
<keyword evidence="5 15" id="KW-0808">Transferase</keyword>
<evidence type="ECO:0000313" key="17">
    <source>
        <dbReference type="EMBL" id="UZP74529.1"/>
    </source>
</evidence>
<keyword evidence="12 15" id="KW-0238">DNA-binding</keyword>
<dbReference type="SUPFAM" id="SSF56672">
    <property type="entry name" value="DNA/RNA polymerases"/>
    <property type="match status" value="1"/>
</dbReference>
<evidence type="ECO:0000256" key="9">
    <source>
        <dbReference type="ARBA" id="ARBA00022763"/>
    </source>
</evidence>
<dbReference type="GO" id="GO:0003887">
    <property type="term" value="F:DNA-directed DNA polymerase activity"/>
    <property type="evidence" value="ECO:0007669"/>
    <property type="project" value="UniProtKB-EC"/>
</dbReference>
<dbReference type="EC" id="2.7.7.7" evidence="15"/>
<evidence type="ECO:0000259" key="16">
    <source>
        <dbReference type="PROSITE" id="PS50173"/>
    </source>
</evidence>
<keyword evidence="3 15" id="KW-0515">Mutator protein</keyword>
<keyword evidence="13 15" id="KW-0234">DNA repair</keyword>
<dbReference type="EMBL" id="CP036501">
    <property type="protein sequence ID" value="UZP74529.1"/>
    <property type="molecule type" value="Genomic_DNA"/>
</dbReference>
<evidence type="ECO:0000256" key="4">
    <source>
        <dbReference type="ARBA" id="ARBA00022490"/>
    </source>
</evidence>
<proteinExistence type="inferred from homology"/>
<dbReference type="InterPro" id="IPR001126">
    <property type="entry name" value="UmuC"/>
</dbReference>
<dbReference type="SUPFAM" id="SSF100879">
    <property type="entry name" value="Lesion bypass DNA polymerase (Y-family), little finger domain"/>
    <property type="match status" value="1"/>
</dbReference>
<comment type="subunit">
    <text evidence="15">Monomer.</text>
</comment>
<keyword evidence="9 15" id="KW-0227">DNA damage</keyword>
<sequence length="355" mass="39727">MQRKIIHIDADCFYAAIEMRDDPKLRGIPMAVGGSADRRGVLTTANYDARKFGVRSAMSTAHAMRLCPHLTVVPPQFMKYREASKAMRAIFEEYTDIIEPLSLDEAFLDVTESSGESLTATKIAKEIRAKVEKEIDITVSAGVSVNKFIAKVASDWEKPNGLTVVTPDQVDAFVGALPVKKIPGVGAVTAEKMHRYGLKTCADVRVWGLHDLVRRFGKFGVVLHERSRGRDERPVQPSRIRKSISVETTFGEDLAGPSVWEPYVDKLFEQLLGRIESAKANESIHKAFVKLKFSDFSSTTVERVGTAAVESDYRQLLIEGWHRREMPVRLIGIGVRLQDGWEHASRRLPFEQGED</sequence>
<dbReference type="Gene3D" id="3.30.1490.100">
    <property type="entry name" value="DNA polymerase, Y-family, little finger domain"/>
    <property type="match status" value="1"/>
</dbReference>
<feature type="site" description="Substrate discrimination" evidence="15">
    <location>
        <position position="14"/>
    </location>
</feature>
<dbReference type="PROSITE" id="PS50173">
    <property type="entry name" value="UMUC"/>
    <property type="match status" value="1"/>
</dbReference>
<dbReference type="NCBIfam" id="NF002677">
    <property type="entry name" value="PRK02406.1"/>
    <property type="match status" value="1"/>
</dbReference>
<dbReference type="Pfam" id="PF11799">
    <property type="entry name" value="IMS_C"/>
    <property type="match status" value="1"/>
</dbReference>
<dbReference type="InterPro" id="IPR017961">
    <property type="entry name" value="DNA_pol_Y-fam_little_finger"/>
</dbReference>
<keyword evidence="7 15" id="KW-0235">DNA replication</keyword>
<evidence type="ECO:0000256" key="10">
    <source>
        <dbReference type="ARBA" id="ARBA00022842"/>
    </source>
</evidence>
<evidence type="ECO:0000256" key="14">
    <source>
        <dbReference type="ARBA" id="ARBA00049244"/>
    </source>
</evidence>
<evidence type="ECO:0000313" key="18">
    <source>
        <dbReference type="Proteomes" id="UP001317963"/>
    </source>
</evidence>
<comment type="cofactor">
    <cofactor evidence="15">
        <name>Mg(2+)</name>
        <dbReference type="ChEBI" id="CHEBI:18420"/>
    </cofactor>
    <text evidence="15">Binds 2 magnesium ions per subunit.</text>
</comment>
<evidence type="ECO:0000256" key="15">
    <source>
        <dbReference type="HAMAP-Rule" id="MF_01113"/>
    </source>
</evidence>
<evidence type="ECO:0000256" key="13">
    <source>
        <dbReference type="ARBA" id="ARBA00023204"/>
    </source>
</evidence>
<dbReference type="Gene3D" id="1.10.150.20">
    <property type="entry name" value="5' to 3' exonuclease, C-terminal subdomain"/>
    <property type="match status" value="1"/>
</dbReference>
<accession>A0ABY6Q651</accession>
<evidence type="ECO:0000256" key="1">
    <source>
        <dbReference type="ARBA" id="ARBA00004496"/>
    </source>
</evidence>
<comment type="catalytic activity">
    <reaction evidence="14 15">
        <text>DNA(n) + a 2'-deoxyribonucleoside 5'-triphosphate = DNA(n+1) + diphosphate</text>
        <dbReference type="Rhea" id="RHEA:22508"/>
        <dbReference type="Rhea" id="RHEA-COMP:17339"/>
        <dbReference type="Rhea" id="RHEA-COMP:17340"/>
        <dbReference type="ChEBI" id="CHEBI:33019"/>
        <dbReference type="ChEBI" id="CHEBI:61560"/>
        <dbReference type="ChEBI" id="CHEBI:173112"/>
        <dbReference type="EC" id="2.7.7.7"/>
    </reaction>
</comment>
<dbReference type="InterPro" id="IPR036775">
    <property type="entry name" value="DNA_pol_Y-fam_lit_finger_sf"/>
</dbReference>
<dbReference type="Gene3D" id="3.30.70.270">
    <property type="match status" value="1"/>
</dbReference>
<dbReference type="InterPro" id="IPR043502">
    <property type="entry name" value="DNA/RNA_pol_sf"/>
</dbReference>
<feature type="binding site" evidence="15">
    <location>
        <position position="9"/>
    </location>
    <ligand>
        <name>Mg(2+)</name>
        <dbReference type="ChEBI" id="CHEBI:18420"/>
    </ligand>
</feature>
<dbReference type="Proteomes" id="UP001317963">
    <property type="component" value="Chromosome"/>
</dbReference>
<dbReference type="InterPro" id="IPR043128">
    <property type="entry name" value="Rev_trsase/Diguanyl_cyclase"/>
</dbReference>
<evidence type="ECO:0000256" key="6">
    <source>
        <dbReference type="ARBA" id="ARBA00022695"/>
    </source>
</evidence>
<evidence type="ECO:0000256" key="7">
    <source>
        <dbReference type="ARBA" id="ARBA00022705"/>
    </source>
</evidence>
<feature type="domain" description="UmuC" evidence="16">
    <location>
        <begin position="5"/>
        <end position="186"/>
    </location>
</feature>
<name>A0ABY6Q651_9GAMM</name>
<evidence type="ECO:0000256" key="11">
    <source>
        <dbReference type="ARBA" id="ARBA00022932"/>
    </source>
</evidence>
<dbReference type="InterPro" id="IPR050116">
    <property type="entry name" value="DNA_polymerase-Y"/>
</dbReference>
<evidence type="ECO:0000256" key="5">
    <source>
        <dbReference type="ARBA" id="ARBA00022679"/>
    </source>
</evidence>
<feature type="active site" evidence="15">
    <location>
        <position position="105"/>
    </location>
</feature>
<evidence type="ECO:0000256" key="12">
    <source>
        <dbReference type="ARBA" id="ARBA00023125"/>
    </source>
</evidence>
<keyword evidence="11 15" id="KW-0239">DNA-directed DNA polymerase</keyword>
<keyword evidence="10 15" id="KW-0460">Magnesium</keyword>
<dbReference type="Pfam" id="PF00817">
    <property type="entry name" value="IMS"/>
    <property type="match status" value="1"/>
</dbReference>
<evidence type="ECO:0000256" key="8">
    <source>
        <dbReference type="ARBA" id="ARBA00022723"/>
    </source>
</evidence>
<dbReference type="HAMAP" id="MF_01113">
    <property type="entry name" value="DNApol_IV"/>
    <property type="match status" value="1"/>
</dbReference>